<name>A0A2B7XAY9_9EURO</name>
<feature type="compositionally biased region" description="Basic and acidic residues" evidence="2">
    <location>
        <begin position="15"/>
        <end position="29"/>
    </location>
</feature>
<evidence type="ECO:0000313" key="4">
    <source>
        <dbReference type="Proteomes" id="UP000224080"/>
    </source>
</evidence>
<feature type="coiled-coil region" evidence="1">
    <location>
        <begin position="306"/>
        <end position="383"/>
    </location>
</feature>
<feature type="compositionally biased region" description="Basic and acidic residues" evidence="2">
    <location>
        <begin position="278"/>
        <end position="291"/>
    </location>
</feature>
<dbReference type="STRING" id="2060905.A0A2B7XAY9"/>
<comment type="caution">
    <text evidence="3">The sequence shown here is derived from an EMBL/GenBank/DDBJ whole genome shotgun (WGS) entry which is preliminary data.</text>
</comment>
<evidence type="ECO:0000256" key="1">
    <source>
        <dbReference type="SAM" id="Coils"/>
    </source>
</evidence>
<accession>A0A2B7XAY9</accession>
<dbReference type="OrthoDB" id="3438382at2759"/>
<evidence type="ECO:0000256" key="2">
    <source>
        <dbReference type="SAM" id="MobiDB-lite"/>
    </source>
</evidence>
<keyword evidence="4" id="KW-1185">Reference proteome</keyword>
<organism evidence="3 4">
    <name type="scientific">Blastomyces parvus</name>
    <dbReference type="NCBI Taxonomy" id="2060905"/>
    <lineage>
        <taxon>Eukaryota</taxon>
        <taxon>Fungi</taxon>
        <taxon>Dikarya</taxon>
        <taxon>Ascomycota</taxon>
        <taxon>Pezizomycotina</taxon>
        <taxon>Eurotiomycetes</taxon>
        <taxon>Eurotiomycetidae</taxon>
        <taxon>Onygenales</taxon>
        <taxon>Ajellomycetaceae</taxon>
        <taxon>Blastomyces</taxon>
    </lineage>
</organism>
<proteinExistence type="predicted"/>
<reference evidence="3 4" key="1">
    <citation type="submission" date="2017-10" db="EMBL/GenBank/DDBJ databases">
        <title>Comparative genomics in systemic dimorphic fungi from Ajellomycetaceae.</title>
        <authorList>
            <person name="Munoz J.F."/>
            <person name="Mcewen J.G."/>
            <person name="Clay O.K."/>
            <person name="Cuomo C.A."/>
        </authorList>
    </citation>
    <scope>NUCLEOTIDE SEQUENCE [LARGE SCALE GENOMIC DNA]</scope>
    <source>
        <strain evidence="3 4">UAMH130</strain>
    </source>
</reference>
<keyword evidence="1" id="KW-0175">Coiled coil</keyword>
<dbReference type="AlphaFoldDB" id="A0A2B7XAY9"/>
<evidence type="ECO:0000313" key="3">
    <source>
        <dbReference type="EMBL" id="PGH06050.1"/>
    </source>
</evidence>
<gene>
    <name evidence="3" type="ORF">GX51_02641</name>
</gene>
<protein>
    <submittedName>
        <fullName evidence="3">Uncharacterized protein</fullName>
    </submittedName>
</protein>
<dbReference type="EMBL" id="PDNC01000025">
    <property type="protein sequence ID" value="PGH06050.1"/>
    <property type="molecule type" value="Genomic_DNA"/>
</dbReference>
<dbReference type="Proteomes" id="UP000224080">
    <property type="component" value="Unassembled WGS sequence"/>
</dbReference>
<feature type="region of interest" description="Disordered" evidence="2">
    <location>
        <begin position="1"/>
        <end position="37"/>
    </location>
</feature>
<sequence length="543" mass="62061">MSSPHISPMDNPCEPNRDELLRDPRKSRPDPLTSDPVRALEEFASNVASITILSGERERLKRRAQAESTDLRKANDRNFQYPSIAKRLKTGKKELDDELARVDEKLRDHQKMQAELIKALAVGFNPGRQRPQDQFELEHIKRDLRERGTELQSIREMQDSIKATLDSLKRSTQSNEDKIAHFTQLNSSMETELTKLRSEIHTNRDDHRNAIETMVTNQAKSIELKDLQQQQTLDSYLKLIRDERESAELTTKARDDDFSKRLDSLDRMVMEHGKTCKELSEKTESLMRPHSEPITNGTSAVAPAEVRNEIQNLRQLQDAKDEAIADELDKYESRIVRLQEEISKLKQIHGRNETSSQALGIGAPHVDAELERLRQAINGLNQQVDSRLRGVENQSCMVEAHQIALHSLETRYNHLSTEPIVQHMVVAMQEMYPYASTVQQEVPAIHEKTNKLTAALNSLHNDISTEENARRALVNDMTAERDQMTQEIGCLRSRIDELGSVRSKVDELEKALRSRMDEVENVVATKLASAMVNFDKRQSAQQS</sequence>
<feature type="region of interest" description="Disordered" evidence="2">
    <location>
        <begin position="278"/>
        <end position="300"/>
    </location>
</feature>
<feature type="coiled-coil region" evidence="1">
    <location>
        <begin position="57"/>
        <end position="115"/>
    </location>
</feature>